<evidence type="ECO:0000256" key="1">
    <source>
        <dbReference type="ARBA" id="ARBA00022490"/>
    </source>
</evidence>
<keyword evidence="2 14" id="KW-0436">Ligase</keyword>
<dbReference type="GO" id="GO:0005737">
    <property type="term" value="C:cytoplasm"/>
    <property type="evidence" value="ECO:0007669"/>
    <property type="project" value="UniProtKB-SubCell"/>
</dbReference>
<dbReference type="GO" id="GO:0051301">
    <property type="term" value="P:cell division"/>
    <property type="evidence" value="ECO:0007669"/>
    <property type="project" value="UniProtKB-KW"/>
</dbReference>
<dbReference type="InterPro" id="IPR013221">
    <property type="entry name" value="Mur_ligase_cen"/>
</dbReference>
<keyword evidence="6 10" id="KW-0133">Cell shape</keyword>
<evidence type="ECO:0000256" key="8">
    <source>
        <dbReference type="ARBA" id="ARBA00023306"/>
    </source>
</evidence>
<comment type="function">
    <text evidence="10">Involved in cell wall formation. Catalyzes the final step in the synthesis of UDP-N-acetylmuramoyl-pentapeptide, the precursor of murein.</text>
</comment>
<evidence type="ECO:0000256" key="6">
    <source>
        <dbReference type="ARBA" id="ARBA00022960"/>
    </source>
</evidence>
<dbReference type="GO" id="GO:0047480">
    <property type="term" value="F:UDP-N-acetylmuramoyl-tripeptide-D-alanyl-D-alanine ligase activity"/>
    <property type="evidence" value="ECO:0007669"/>
    <property type="project" value="UniProtKB-EC"/>
</dbReference>
<dbReference type="InterPro" id="IPR051046">
    <property type="entry name" value="MurCDEF_CellWall_CoF430Synth"/>
</dbReference>
<name>A0A2Z4AM99_9BACT</name>
<dbReference type="UniPathway" id="UPA00219"/>
<keyword evidence="3 10" id="KW-0132">Cell division</keyword>
<evidence type="ECO:0000313" key="15">
    <source>
        <dbReference type="Proteomes" id="UP000247465"/>
    </source>
</evidence>
<accession>A0A2Z4AM99</accession>
<dbReference type="SUPFAM" id="SSF53623">
    <property type="entry name" value="MurD-like peptide ligases, catalytic domain"/>
    <property type="match status" value="1"/>
</dbReference>
<dbReference type="PANTHER" id="PTHR43024">
    <property type="entry name" value="UDP-N-ACETYLMURAMOYL-TRIPEPTIDE--D-ALANYL-D-ALANINE LIGASE"/>
    <property type="match status" value="1"/>
</dbReference>
<dbReference type="Gene3D" id="3.90.190.20">
    <property type="entry name" value="Mur ligase, C-terminal domain"/>
    <property type="match status" value="1"/>
</dbReference>
<protein>
    <recommendedName>
        <fullName evidence="10">UDP-N-acetylmuramoyl-tripeptide--D-alanyl-D-alanine ligase</fullName>
        <ecNumber evidence="10">6.3.2.10</ecNumber>
    </recommendedName>
</protein>
<dbReference type="EC" id="6.3.2.10" evidence="10"/>
<proteinExistence type="predicted"/>
<evidence type="ECO:0000256" key="3">
    <source>
        <dbReference type="ARBA" id="ARBA00022618"/>
    </source>
</evidence>
<dbReference type="GO" id="GO:0009252">
    <property type="term" value="P:peptidoglycan biosynthetic process"/>
    <property type="evidence" value="ECO:0007669"/>
    <property type="project" value="UniProtKB-UniPathway"/>
</dbReference>
<dbReference type="InterPro" id="IPR036615">
    <property type="entry name" value="Mur_ligase_C_dom_sf"/>
</dbReference>
<evidence type="ECO:0000256" key="5">
    <source>
        <dbReference type="ARBA" id="ARBA00022840"/>
    </source>
</evidence>
<comment type="catalytic activity">
    <reaction evidence="10">
        <text>D-alanyl-D-alanine + UDP-N-acetyl-alpha-D-muramoyl-L-alanyl-gamma-D-glutamyl-meso-2,6-diaminopimelate + ATP = UDP-N-acetyl-alpha-D-muramoyl-L-alanyl-gamma-D-glutamyl-meso-2,6-diaminopimeloyl-D-alanyl-D-alanine + ADP + phosphate + H(+)</text>
        <dbReference type="Rhea" id="RHEA:28374"/>
        <dbReference type="ChEBI" id="CHEBI:15378"/>
        <dbReference type="ChEBI" id="CHEBI:30616"/>
        <dbReference type="ChEBI" id="CHEBI:43474"/>
        <dbReference type="ChEBI" id="CHEBI:57822"/>
        <dbReference type="ChEBI" id="CHEBI:61386"/>
        <dbReference type="ChEBI" id="CHEBI:83905"/>
        <dbReference type="ChEBI" id="CHEBI:456216"/>
        <dbReference type="EC" id="6.3.2.10"/>
    </reaction>
</comment>
<feature type="domain" description="Mur ligase central" evidence="13">
    <location>
        <begin position="107"/>
        <end position="233"/>
    </location>
</feature>
<dbReference type="InterPro" id="IPR004101">
    <property type="entry name" value="Mur_ligase_C"/>
</dbReference>
<dbReference type="Proteomes" id="UP000247465">
    <property type="component" value="Chromosome"/>
</dbReference>
<comment type="pathway">
    <text evidence="10">Cell wall biogenesis; peptidoglycan biosynthesis.</text>
</comment>
<keyword evidence="4" id="KW-0547">Nucleotide-binding</keyword>
<reference evidence="14 15" key="1">
    <citation type="submission" date="2018-06" db="EMBL/GenBank/DDBJ databases">
        <title>Draft Genome Sequence of a Novel Marine Bacterium Related to the Verrucomicrobia.</title>
        <authorList>
            <person name="Vosseberg J."/>
            <person name="Martijn J."/>
            <person name="Ettema T.J.G."/>
        </authorList>
    </citation>
    <scope>NUCLEOTIDE SEQUENCE [LARGE SCALE GENOMIC DNA]</scope>
    <source>
        <strain evidence="14">TARA_B100001123</strain>
    </source>
</reference>
<dbReference type="SUPFAM" id="SSF53244">
    <property type="entry name" value="MurD-like peptide ligases, peptide-binding domain"/>
    <property type="match status" value="1"/>
</dbReference>
<keyword evidence="5" id="KW-0067">ATP-binding</keyword>
<keyword evidence="1" id="KW-0963">Cytoplasm</keyword>
<keyword evidence="9 10" id="KW-0961">Cell wall biogenesis/degradation</keyword>
<evidence type="ECO:0000256" key="4">
    <source>
        <dbReference type="ARBA" id="ARBA00022741"/>
    </source>
</evidence>
<dbReference type="InterPro" id="IPR000713">
    <property type="entry name" value="Mur_ligase_N"/>
</dbReference>
<evidence type="ECO:0000256" key="10">
    <source>
        <dbReference type="RuleBase" id="RU004136"/>
    </source>
</evidence>
<evidence type="ECO:0000313" key="14">
    <source>
        <dbReference type="EMBL" id="AWT60200.1"/>
    </source>
</evidence>
<dbReference type="Pfam" id="PF08245">
    <property type="entry name" value="Mur_ligase_M"/>
    <property type="match status" value="1"/>
</dbReference>
<sequence>MPEFDTDVLREWALGRWVQGRPQKVSGFSIDTRKIKNGDLFVALKTDSRDGHDFLESARLRGASGAMVTRVNNQIRLPQLKVDDPLRSLQRIAATWRRRFPHPVIGVTGSCGKTSTKELLAKLLGDTGVHRTKDNSNNHIGVPLTLLEIDPFRHHFAVVEAGSNSPGEIEFLARLIDCNESLITGVAPAHIGNFGTIEKIATEKAQLGKYTRPDGNVIFPGSCAKFSDFEDFLATSVILVPSALSEATPQLNGKLVYWNHFRHTPAKGVCWIELRQPPLSQRRFEISCFSPGMLANAALAIVAATVLGRSDEEIREGLRRWKPSPFRGEGVVRGEQLYYVDCYNANPTSMLDAFDAFDIFAPPEMARLYILGGMAELGELSSQFHREVGEKLVLRGEDRVVLIGDESEQYKEGLLASGAQESQIILKDSVEEARGILRFFRGAVFIKGSRSFQLERLVPESISDMDDRGEEAC</sequence>
<evidence type="ECO:0000256" key="2">
    <source>
        <dbReference type="ARBA" id="ARBA00022598"/>
    </source>
</evidence>
<dbReference type="GO" id="GO:0005524">
    <property type="term" value="F:ATP binding"/>
    <property type="evidence" value="ECO:0007669"/>
    <property type="project" value="UniProtKB-KW"/>
</dbReference>
<feature type="domain" description="Mur ligase C-terminal" evidence="12">
    <location>
        <begin position="333"/>
        <end position="433"/>
    </location>
</feature>
<keyword evidence="8 10" id="KW-0131">Cell cycle</keyword>
<evidence type="ECO:0000259" key="13">
    <source>
        <dbReference type="Pfam" id="PF08245"/>
    </source>
</evidence>
<dbReference type="PANTHER" id="PTHR43024:SF1">
    <property type="entry name" value="UDP-N-ACETYLMURAMOYL-TRIPEPTIDE--D-ALANYL-D-ALANINE LIGASE"/>
    <property type="match status" value="1"/>
</dbReference>
<dbReference type="GO" id="GO:0071555">
    <property type="term" value="P:cell wall organization"/>
    <property type="evidence" value="ECO:0007669"/>
    <property type="project" value="UniProtKB-KW"/>
</dbReference>
<feature type="domain" description="Mur ligase N-terminal catalytic" evidence="11">
    <location>
        <begin position="25"/>
        <end position="91"/>
    </location>
</feature>
<dbReference type="Pfam" id="PF01225">
    <property type="entry name" value="Mur_ligase"/>
    <property type="match status" value="1"/>
</dbReference>
<dbReference type="Pfam" id="PF02875">
    <property type="entry name" value="Mur_ligase_C"/>
    <property type="match status" value="1"/>
</dbReference>
<dbReference type="InterPro" id="IPR036565">
    <property type="entry name" value="Mur-like_cat_sf"/>
</dbReference>
<dbReference type="InterPro" id="IPR035911">
    <property type="entry name" value="MurE/MurF_N"/>
</dbReference>
<comment type="subcellular location">
    <subcellularLocation>
        <location evidence="10">Cytoplasm</location>
    </subcellularLocation>
</comment>
<organism evidence="14 15">
    <name type="scientific">Candidatus Moanibacter tarae</name>
    <dbReference type="NCBI Taxonomy" id="2200854"/>
    <lineage>
        <taxon>Bacteria</taxon>
        <taxon>Pseudomonadati</taxon>
        <taxon>Verrucomicrobiota</taxon>
        <taxon>Opitutia</taxon>
        <taxon>Puniceicoccales</taxon>
        <taxon>Puniceicoccales incertae sedis</taxon>
        <taxon>Candidatus Moanibacter</taxon>
    </lineage>
</organism>
<evidence type="ECO:0000259" key="11">
    <source>
        <dbReference type="Pfam" id="PF01225"/>
    </source>
</evidence>
<dbReference type="Gene3D" id="3.40.1390.10">
    <property type="entry name" value="MurE/MurF, N-terminal domain"/>
    <property type="match status" value="1"/>
</dbReference>
<dbReference type="NCBIfam" id="TIGR01143">
    <property type="entry name" value="murF"/>
    <property type="match status" value="1"/>
</dbReference>
<dbReference type="GO" id="GO:0008766">
    <property type="term" value="F:UDP-N-acetylmuramoylalanyl-D-glutamyl-2,6-diaminopimelate-D-alanyl-D-alanine ligase activity"/>
    <property type="evidence" value="ECO:0007669"/>
    <property type="project" value="RHEA"/>
</dbReference>
<keyword evidence="7 10" id="KW-0573">Peptidoglycan synthesis</keyword>
<gene>
    <name evidence="14" type="primary">murF</name>
    <name evidence="14" type="ORF">DF168_01402</name>
</gene>
<evidence type="ECO:0000259" key="12">
    <source>
        <dbReference type="Pfam" id="PF02875"/>
    </source>
</evidence>
<dbReference type="InterPro" id="IPR005863">
    <property type="entry name" value="UDP-N-AcMur_synth"/>
</dbReference>
<dbReference type="Gene3D" id="3.40.1190.10">
    <property type="entry name" value="Mur-like, catalytic domain"/>
    <property type="match status" value="1"/>
</dbReference>
<evidence type="ECO:0000256" key="9">
    <source>
        <dbReference type="ARBA" id="ARBA00023316"/>
    </source>
</evidence>
<dbReference type="EMBL" id="CP029803">
    <property type="protein sequence ID" value="AWT60200.1"/>
    <property type="molecule type" value="Genomic_DNA"/>
</dbReference>
<dbReference type="SUPFAM" id="SSF63418">
    <property type="entry name" value="MurE/MurF N-terminal domain"/>
    <property type="match status" value="1"/>
</dbReference>
<dbReference type="AlphaFoldDB" id="A0A2Z4AM99"/>
<dbReference type="KEGG" id="mtar:DF168_01402"/>
<dbReference type="GO" id="GO:0008360">
    <property type="term" value="P:regulation of cell shape"/>
    <property type="evidence" value="ECO:0007669"/>
    <property type="project" value="UniProtKB-KW"/>
</dbReference>
<evidence type="ECO:0000256" key="7">
    <source>
        <dbReference type="ARBA" id="ARBA00022984"/>
    </source>
</evidence>